<organism evidence="2 3">
    <name type="scientific">Ranatra chinensis</name>
    <dbReference type="NCBI Taxonomy" id="642074"/>
    <lineage>
        <taxon>Eukaryota</taxon>
        <taxon>Metazoa</taxon>
        <taxon>Ecdysozoa</taxon>
        <taxon>Arthropoda</taxon>
        <taxon>Hexapoda</taxon>
        <taxon>Insecta</taxon>
        <taxon>Pterygota</taxon>
        <taxon>Neoptera</taxon>
        <taxon>Paraneoptera</taxon>
        <taxon>Hemiptera</taxon>
        <taxon>Heteroptera</taxon>
        <taxon>Panheteroptera</taxon>
        <taxon>Nepomorpha</taxon>
        <taxon>Nepidae</taxon>
        <taxon>Ranatrinae</taxon>
        <taxon>Ranatra</taxon>
    </lineage>
</organism>
<dbReference type="Proteomes" id="UP001558652">
    <property type="component" value="Unassembled WGS sequence"/>
</dbReference>
<accession>A0ABD0YIW2</accession>
<comment type="caution">
    <text evidence="2">The sequence shown here is derived from an EMBL/GenBank/DDBJ whole genome shotgun (WGS) entry which is preliminary data.</text>
</comment>
<evidence type="ECO:0000313" key="2">
    <source>
        <dbReference type="EMBL" id="KAL1115130.1"/>
    </source>
</evidence>
<gene>
    <name evidence="2" type="ORF">AAG570_007161</name>
</gene>
<sequence>MASMRRNMFHKNEKQETTEIDYSRYMCRLTVFGEDDEVGCQLQVVLREVGGAERLRGGGEVVAVVRRLVERRRQRLRPRRRRRRRTGQAALPTDGMISRV</sequence>
<evidence type="ECO:0000256" key="1">
    <source>
        <dbReference type="SAM" id="MobiDB-lite"/>
    </source>
</evidence>
<feature type="region of interest" description="Disordered" evidence="1">
    <location>
        <begin position="76"/>
        <end position="100"/>
    </location>
</feature>
<dbReference type="EMBL" id="JBFDAA010000020">
    <property type="protein sequence ID" value="KAL1115130.1"/>
    <property type="molecule type" value="Genomic_DNA"/>
</dbReference>
<feature type="compositionally biased region" description="Basic residues" evidence="1">
    <location>
        <begin position="76"/>
        <end position="86"/>
    </location>
</feature>
<protein>
    <submittedName>
        <fullName evidence="2">Uncharacterized protein</fullName>
    </submittedName>
</protein>
<keyword evidence="3" id="KW-1185">Reference proteome</keyword>
<evidence type="ECO:0000313" key="3">
    <source>
        <dbReference type="Proteomes" id="UP001558652"/>
    </source>
</evidence>
<reference evidence="2 3" key="1">
    <citation type="submission" date="2024-07" db="EMBL/GenBank/DDBJ databases">
        <title>Chromosome-level genome assembly of the water stick insect Ranatra chinensis (Heteroptera: Nepidae).</title>
        <authorList>
            <person name="Liu X."/>
        </authorList>
    </citation>
    <scope>NUCLEOTIDE SEQUENCE [LARGE SCALE GENOMIC DNA]</scope>
    <source>
        <strain evidence="2">Cailab_2021Rc</strain>
        <tissue evidence="2">Muscle</tissue>
    </source>
</reference>
<proteinExistence type="predicted"/>
<name>A0ABD0YIW2_9HEMI</name>
<dbReference type="AlphaFoldDB" id="A0ABD0YIW2"/>